<keyword evidence="7" id="KW-1185">Reference proteome</keyword>
<evidence type="ECO:0000256" key="3">
    <source>
        <dbReference type="ARBA" id="ARBA00023015"/>
    </source>
</evidence>
<sequence length="252" mass="26410">MWPTPRIGRILIELVDTLADDFDLIDYLDALACDAAEVTGVSACLVLLADPVGPLSMVAASSESARAVGVVQLRDQQGPAVEAYLSRGPAWSEDLTVAAGCWPLFAPAAVAAGFAAVHALPLGRRGQTIGALGLLSTAPGPLGAVAVDWAETLADAAAIGLIHRRILHHQETLTQQLQLALDSRVLIEQAKGVLAGRLQLSTDEAFTLLRQHARARNLKLTAFSRALICGEITIPVPGDERRGPGGLSDPGR</sequence>
<evidence type="ECO:0000256" key="4">
    <source>
        <dbReference type="ARBA" id="ARBA00023163"/>
    </source>
</evidence>
<evidence type="ECO:0000313" key="6">
    <source>
        <dbReference type="EMBL" id="GIH94270.1"/>
    </source>
</evidence>
<dbReference type="SUPFAM" id="SSF52172">
    <property type="entry name" value="CheY-like"/>
    <property type="match status" value="1"/>
</dbReference>
<dbReference type="InterPro" id="IPR029016">
    <property type="entry name" value="GAF-like_dom_sf"/>
</dbReference>
<dbReference type="EMBL" id="BOOJ01000040">
    <property type="protein sequence ID" value="GIH94270.1"/>
    <property type="molecule type" value="Genomic_DNA"/>
</dbReference>
<dbReference type="Pfam" id="PF03861">
    <property type="entry name" value="ANTAR"/>
    <property type="match status" value="1"/>
</dbReference>
<keyword evidence="2" id="KW-0418">Kinase</keyword>
<comment type="caution">
    <text evidence="6">The sequence shown here is derived from an EMBL/GenBank/DDBJ whole genome shotgun (WGS) entry which is preliminary data.</text>
</comment>
<dbReference type="InterPro" id="IPR011006">
    <property type="entry name" value="CheY-like_superfamily"/>
</dbReference>
<dbReference type="SUPFAM" id="SSF55781">
    <property type="entry name" value="GAF domain-like"/>
    <property type="match status" value="1"/>
</dbReference>
<evidence type="ECO:0000259" key="5">
    <source>
        <dbReference type="PROSITE" id="PS50921"/>
    </source>
</evidence>
<proteinExistence type="predicted"/>
<dbReference type="Pfam" id="PF13185">
    <property type="entry name" value="GAF_2"/>
    <property type="match status" value="1"/>
</dbReference>
<dbReference type="PROSITE" id="PS50921">
    <property type="entry name" value="ANTAR"/>
    <property type="match status" value="1"/>
</dbReference>
<name>A0A8J3SKV7_9ACTN</name>
<dbReference type="GO" id="GO:0016301">
    <property type="term" value="F:kinase activity"/>
    <property type="evidence" value="ECO:0007669"/>
    <property type="project" value="UniProtKB-KW"/>
</dbReference>
<dbReference type="Gene3D" id="3.30.450.40">
    <property type="match status" value="1"/>
</dbReference>
<keyword evidence="3" id="KW-0805">Transcription regulation</keyword>
<evidence type="ECO:0000256" key="2">
    <source>
        <dbReference type="ARBA" id="ARBA00022777"/>
    </source>
</evidence>
<feature type="domain" description="ANTAR" evidence="5">
    <location>
        <begin position="167"/>
        <end position="228"/>
    </location>
</feature>
<reference evidence="6 7" key="1">
    <citation type="submission" date="2021-01" db="EMBL/GenBank/DDBJ databases">
        <title>Whole genome shotgun sequence of Planobispora siamensis NBRC 107568.</title>
        <authorList>
            <person name="Komaki H."/>
            <person name="Tamura T."/>
        </authorList>
    </citation>
    <scope>NUCLEOTIDE SEQUENCE [LARGE SCALE GENOMIC DNA]</scope>
    <source>
        <strain evidence="6 7">NBRC 107568</strain>
    </source>
</reference>
<dbReference type="InterPro" id="IPR005561">
    <property type="entry name" value="ANTAR"/>
</dbReference>
<evidence type="ECO:0000256" key="1">
    <source>
        <dbReference type="ARBA" id="ARBA00022679"/>
    </source>
</evidence>
<keyword evidence="4" id="KW-0804">Transcription</keyword>
<dbReference type="Proteomes" id="UP000619788">
    <property type="component" value="Unassembled WGS sequence"/>
</dbReference>
<dbReference type="InterPro" id="IPR012074">
    <property type="entry name" value="GAF_ANTAR"/>
</dbReference>
<gene>
    <name evidence="6" type="ORF">Psi01_49000</name>
</gene>
<evidence type="ECO:0000313" key="7">
    <source>
        <dbReference type="Proteomes" id="UP000619788"/>
    </source>
</evidence>
<dbReference type="PIRSF" id="PIRSF036625">
    <property type="entry name" value="GAF_ANTAR"/>
    <property type="match status" value="1"/>
</dbReference>
<dbReference type="RefSeq" id="WP_377238505.1">
    <property type="nucleotide sequence ID" value="NZ_JBHLZR010000008.1"/>
</dbReference>
<organism evidence="6 7">
    <name type="scientific">Planobispora siamensis</name>
    <dbReference type="NCBI Taxonomy" id="936338"/>
    <lineage>
        <taxon>Bacteria</taxon>
        <taxon>Bacillati</taxon>
        <taxon>Actinomycetota</taxon>
        <taxon>Actinomycetes</taxon>
        <taxon>Streptosporangiales</taxon>
        <taxon>Streptosporangiaceae</taxon>
        <taxon>Planobispora</taxon>
    </lineage>
</organism>
<protein>
    <submittedName>
        <fullName evidence="6">Transcriptional regulator</fullName>
    </submittedName>
</protein>
<dbReference type="GO" id="GO:0003723">
    <property type="term" value="F:RNA binding"/>
    <property type="evidence" value="ECO:0007669"/>
    <property type="project" value="InterPro"/>
</dbReference>
<accession>A0A8J3SKV7</accession>
<dbReference type="AlphaFoldDB" id="A0A8J3SKV7"/>
<keyword evidence="1" id="KW-0808">Transferase</keyword>
<dbReference type="Gene3D" id="1.10.10.10">
    <property type="entry name" value="Winged helix-like DNA-binding domain superfamily/Winged helix DNA-binding domain"/>
    <property type="match status" value="1"/>
</dbReference>
<dbReference type="SMART" id="SM01012">
    <property type="entry name" value="ANTAR"/>
    <property type="match status" value="1"/>
</dbReference>
<dbReference type="InterPro" id="IPR003018">
    <property type="entry name" value="GAF"/>
</dbReference>
<dbReference type="InterPro" id="IPR036388">
    <property type="entry name" value="WH-like_DNA-bd_sf"/>
</dbReference>